<name>A0A8H3BFF9_9AGAM</name>
<accession>A0A8H3BFF9</accession>
<sequence>MSTQQHHHSGSRGKEQLQALFDRIRRGDTQLADAGSDLFGHDKKNVNASAGIGSPEKNGEHELLVIDIDKLGKRYSGNLLPLRSPKHQSSGALGYKHIDYLQGKQTHMAMIADDDTLVLGTYNDEIPTSLYLGA</sequence>
<evidence type="ECO:0000313" key="3">
    <source>
        <dbReference type="Proteomes" id="UP000663843"/>
    </source>
</evidence>
<evidence type="ECO:0000256" key="1">
    <source>
        <dbReference type="SAM" id="MobiDB-lite"/>
    </source>
</evidence>
<gene>
    <name evidence="2" type="ORF">RDB_LOCUS90265</name>
</gene>
<comment type="caution">
    <text evidence="2">The sequence shown here is derived from an EMBL/GenBank/DDBJ whole genome shotgun (WGS) entry which is preliminary data.</text>
</comment>
<organism evidence="2 3">
    <name type="scientific">Rhizoctonia solani</name>
    <dbReference type="NCBI Taxonomy" id="456999"/>
    <lineage>
        <taxon>Eukaryota</taxon>
        <taxon>Fungi</taxon>
        <taxon>Dikarya</taxon>
        <taxon>Basidiomycota</taxon>
        <taxon>Agaricomycotina</taxon>
        <taxon>Agaricomycetes</taxon>
        <taxon>Cantharellales</taxon>
        <taxon>Ceratobasidiaceae</taxon>
        <taxon>Rhizoctonia</taxon>
    </lineage>
</organism>
<feature type="region of interest" description="Disordered" evidence="1">
    <location>
        <begin position="32"/>
        <end position="57"/>
    </location>
</feature>
<dbReference type="AlphaFoldDB" id="A0A8H3BFF9"/>
<reference evidence="2" key="1">
    <citation type="submission" date="2021-01" db="EMBL/GenBank/DDBJ databases">
        <authorList>
            <person name="Kaushik A."/>
        </authorList>
    </citation>
    <scope>NUCLEOTIDE SEQUENCE</scope>
    <source>
        <strain evidence="2">AG2-2IIIB</strain>
    </source>
</reference>
<proteinExistence type="predicted"/>
<protein>
    <submittedName>
        <fullName evidence="2">Uncharacterized protein</fullName>
    </submittedName>
</protein>
<evidence type="ECO:0000313" key="2">
    <source>
        <dbReference type="EMBL" id="CAE6454777.1"/>
    </source>
</evidence>
<dbReference type="EMBL" id="CAJMWT010002795">
    <property type="protein sequence ID" value="CAE6454777.1"/>
    <property type="molecule type" value="Genomic_DNA"/>
</dbReference>
<dbReference type="Proteomes" id="UP000663843">
    <property type="component" value="Unassembled WGS sequence"/>
</dbReference>